<protein>
    <recommendedName>
        <fullName evidence="4">Lipoprotein</fullName>
    </recommendedName>
</protein>
<organism evidence="2 3">
    <name type="scientific">Halorhodospira neutriphila</name>
    <dbReference type="NCBI Taxonomy" id="168379"/>
    <lineage>
        <taxon>Bacteria</taxon>
        <taxon>Pseudomonadati</taxon>
        <taxon>Pseudomonadota</taxon>
        <taxon>Gammaproteobacteria</taxon>
        <taxon>Chromatiales</taxon>
        <taxon>Ectothiorhodospiraceae</taxon>
        <taxon>Halorhodospira</taxon>
    </lineage>
</organism>
<name>A0ABS1E4F7_9GAMM</name>
<accession>A0ABS1E4F7</accession>
<comment type="caution">
    <text evidence="2">The sequence shown here is derived from an EMBL/GenBank/DDBJ whole genome shotgun (WGS) entry which is preliminary data.</text>
</comment>
<sequence>MQVRAKKLIIRSRRLSMPKRTAPVLKVTAVGAAVGLMSACATVDEARLNSMIDERLDERMQEQVSQEEVDQTRNIAQDALETARMADGSAQEAQLAADKAMRKANENEEKIDRMFERSMQK</sequence>
<evidence type="ECO:0008006" key="4">
    <source>
        <dbReference type="Google" id="ProtNLM"/>
    </source>
</evidence>
<evidence type="ECO:0000313" key="3">
    <source>
        <dbReference type="Proteomes" id="UP000738126"/>
    </source>
</evidence>
<evidence type="ECO:0000256" key="1">
    <source>
        <dbReference type="SAM" id="Coils"/>
    </source>
</evidence>
<feature type="coiled-coil region" evidence="1">
    <location>
        <begin position="90"/>
        <end position="117"/>
    </location>
</feature>
<reference evidence="2 3" key="1">
    <citation type="journal article" date="2020" name="Microorganisms">
        <title>Osmotic Adaptation and Compatible Solute Biosynthesis of Phototrophic Bacteria as Revealed from Genome Analyses.</title>
        <authorList>
            <person name="Imhoff J.F."/>
            <person name="Rahn T."/>
            <person name="Kunzel S."/>
            <person name="Keller A."/>
            <person name="Neulinger S.C."/>
        </authorList>
    </citation>
    <scope>NUCLEOTIDE SEQUENCE [LARGE SCALE GENOMIC DNA]</scope>
    <source>
        <strain evidence="2 3">DSM 15116</strain>
    </source>
</reference>
<evidence type="ECO:0000313" key="2">
    <source>
        <dbReference type="EMBL" id="MBK1726094.1"/>
    </source>
</evidence>
<dbReference type="InterPro" id="IPR021793">
    <property type="entry name" value="Oprl"/>
</dbReference>
<proteinExistence type="predicted"/>
<dbReference type="Pfam" id="PF11839">
    <property type="entry name" value="Alanine_zipper"/>
    <property type="match status" value="1"/>
</dbReference>
<dbReference type="Proteomes" id="UP000738126">
    <property type="component" value="Unassembled WGS sequence"/>
</dbReference>
<keyword evidence="3" id="KW-1185">Reference proteome</keyword>
<gene>
    <name evidence="2" type="ORF">CKO13_03465</name>
</gene>
<dbReference type="NCBIfam" id="NF040598">
    <property type="entry name" value="Ala_zip_lipo"/>
    <property type="match status" value="1"/>
</dbReference>
<dbReference type="EMBL" id="NRSH01000023">
    <property type="protein sequence ID" value="MBK1726094.1"/>
    <property type="molecule type" value="Genomic_DNA"/>
</dbReference>
<keyword evidence="1" id="KW-0175">Coiled coil</keyword>